<evidence type="ECO:0000313" key="4">
    <source>
        <dbReference type="Proteomes" id="UP001359485"/>
    </source>
</evidence>
<evidence type="ECO:0000259" key="2">
    <source>
        <dbReference type="PROSITE" id="PS50157"/>
    </source>
</evidence>
<reference evidence="3 4" key="1">
    <citation type="submission" date="2023-09" db="EMBL/GenBank/DDBJ databases">
        <title>Genomes of two closely related lineages of the louse Polyplax serrata with different host specificities.</title>
        <authorList>
            <person name="Martinu J."/>
            <person name="Tarabai H."/>
            <person name="Stefka J."/>
            <person name="Hypsa V."/>
        </authorList>
    </citation>
    <scope>NUCLEOTIDE SEQUENCE [LARGE SCALE GENOMIC DNA]</scope>
    <source>
        <strain evidence="3">98ZLc_SE</strain>
    </source>
</reference>
<proteinExistence type="predicted"/>
<keyword evidence="1" id="KW-0862">Zinc</keyword>
<comment type="caution">
    <text evidence="3">The sequence shown here is derived from an EMBL/GenBank/DDBJ whole genome shotgun (WGS) entry which is preliminary data.</text>
</comment>
<keyword evidence="1" id="KW-0863">Zinc-finger</keyword>
<feature type="domain" description="C2H2-type" evidence="2">
    <location>
        <begin position="186"/>
        <end position="213"/>
    </location>
</feature>
<evidence type="ECO:0000256" key="1">
    <source>
        <dbReference type="PROSITE-ProRule" id="PRU00042"/>
    </source>
</evidence>
<dbReference type="Gene3D" id="3.30.160.60">
    <property type="entry name" value="Classic Zinc Finger"/>
    <property type="match status" value="1"/>
</dbReference>
<organism evidence="3 4">
    <name type="scientific">Polyplax serrata</name>
    <name type="common">Common mouse louse</name>
    <dbReference type="NCBI Taxonomy" id="468196"/>
    <lineage>
        <taxon>Eukaryota</taxon>
        <taxon>Metazoa</taxon>
        <taxon>Ecdysozoa</taxon>
        <taxon>Arthropoda</taxon>
        <taxon>Hexapoda</taxon>
        <taxon>Insecta</taxon>
        <taxon>Pterygota</taxon>
        <taxon>Neoptera</taxon>
        <taxon>Paraneoptera</taxon>
        <taxon>Psocodea</taxon>
        <taxon>Troctomorpha</taxon>
        <taxon>Phthiraptera</taxon>
        <taxon>Anoplura</taxon>
        <taxon>Polyplacidae</taxon>
        <taxon>Polyplax</taxon>
    </lineage>
</organism>
<accession>A0ABR1AX48</accession>
<dbReference type="Proteomes" id="UP001359485">
    <property type="component" value="Unassembled WGS sequence"/>
</dbReference>
<sequence>MILLYCENSDLDQDESGGPLHHSLFAQVQQDMYADLYGKYDSLSNGRDAFSLKRRGRPRKYVGSGKPIGRPRKFRPVIGDPIKFLQAASLSGLFKVNDENAQISGLSSFLNPNFRSSEKALPEVKSEPVEPQPVITTTETATEQPGLEKSDPKNCFACHFCGKSYKKKKHYNRHVNFECINTEPRFLCTMCSYKARRKEHLIRHLRSHIGDMMNSSDYGLLSSFKDDGKNHSTGGHGVTGNGESSDLTVSTPGLSVGNHNGQVYATPPPFGFVTL</sequence>
<feature type="domain" description="C2H2-type" evidence="2">
    <location>
        <begin position="156"/>
        <end position="186"/>
    </location>
</feature>
<keyword evidence="1" id="KW-0479">Metal-binding</keyword>
<dbReference type="SMART" id="SM00355">
    <property type="entry name" value="ZnF_C2H2"/>
    <property type="match status" value="2"/>
</dbReference>
<keyword evidence="4" id="KW-1185">Reference proteome</keyword>
<dbReference type="InterPro" id="IPR013087">
    <property type="entry name" value="Znf_C2H2_type"/>
</dbReference>
<evidence type="ECO:0000313" key="3">
    <source>
        <dbReference type="EMBL" id="KAK6630741.1"/>
    </source>
</evidence>
<protein>
    <recommendedName>
        <fullName evidence="2">C2H2-type domain-containing protein</fullName>
    </recommendedName>
</protein>
<dbReference type="SUPFAM" id="SSF57667">
    <property type="entry name" value="beta-beta-alpha zinc fingers"/>
    <property type="match status" value="1"/>
</dbReference>
<name>A0ABR1AX48_POLSC</name>
<gene>
    <name evidence="3" type="ORF">RUM44_002910</name>
</gene>
<dbReference type="InterPro" id="IPR036236">
    <property type="entry name" value="Znf_C2H2_sf"/>
</dbReference>
<dbReference type="EMBL" id="JAWJWF010000007">
    <property type="protein sequence ID" value="KAK6630741.1"/>
    <property type="molecule type" value="Genomic_DNA"/>
</dbReference>
<dbReference type="PROSITE" id="PS50157">
    <property type="entry name" value="ZINC_FINGER_C2H2_2"/>
    <property type="match status" value="2"/>
</dbReference>